<dbReference type="SUPFAM" id="SSF48371">
    <property type="entry name" value="ARM repeat"/>
    <property type="match status" value="2"/>
</dbReference>
<dbReference type="GO" id="GO:0005795">
    <property type="term" value="C:Golgi stack"/>
    <property type="evidence" value="ECO:0007669"/>
    <property type="project" value="TreeGrafter"/>
</dbReference>
<dbReference type="GO" id="GO:0045056">
    <property type="term" value="P:transcytosis"/>
    <property type="evidence" value="ECO:0007669"/>
    <property type="project" value="TreeGrafter"/>
</dbReference>
<dbReference type="InterPro" id="IPR041209">
    <property type="entry name" value="P115_Arm_rpt"/>
</dbReference>
<dbReference type="GO" id="GO:0012507">
    <property type="term" value="C:ER to Golgi transport vesicle membrane"/>
    <property type="evidence" value="ECO:0007669"/>
    <property type="project" value="TreeGrafter"/>
</dbReference>
<protein>
    <recommendedName>
        <fullName evidence="15">General vesicular transport factor p115</fullName>
    </recommendedName>
</protein>
<evidence type="ECO:0000256" key="7">
    <source>
        <dbReference type="ARBA" id="ARBA00023054"/>
    </source>
</evidence>
<dbReference type="Pfam" id="PF18770">
    <property type="entry name" value="Arm_vescicular"/>
    <property type="match status" value="1"/>
</dbReference>
<keyword evidence="7 9" id="KW-0175">Coiled coil</keyword>
<keyword evidence="4" id="KW-0963">Cytoplasm</keyword>
<evidence type="ECO:0000313" key="14">
    <source>
        <dbReference type="Proteomes" id="UP000614601"/>
    </source>
</evidence>
<feature type="coiled-coil region" evidence="9">
    <location>
        <begin position="802"/>
        <end position="829"/>
    </location>
</feature>
<organism evidence="13 14">
    <name type="scientific">Bursaphelenchus okinawaensis</name>
    <dbReference type="NCBI Taxonomy" id="465554"/>
    <lineage>
        <taxon>Eukaryota</taxon>
        <taxon>Metazoa</taxon>
        <taxon>Ecdysozoa</taxon>
        <taxon>Nematoda</taxon>
        <taxon>Chromadorea</taxon>
        <taxon>Rhabditida</taxon>
        <taxon>Tylenchina</taxon>
        <taxon>Tylenchomorpha</taxon>
        <taxon>Aphelenchoidea</taxon>
        <taxon>Aphelenchoididae</taxon>
        <taxon>Bursaphelenchus</taxon>
    </lineage>
</organism>
<dbReference type="Pfam" id="PF04871">
    <property type="entry name" value="Uso1_p115_C"/>
    <property type="match status" value="1"/>
</dbReference>
<reference evidence="13" key="1">
    <citation type="submission" date="2020-09" db="EMBL/GenBank/DDBJ databases">
        <authorList>
            <person name="Kikuchi T."/>
        </authorList>
    </citation>
    <scope>NUCLEOTIDE SEQUENCE</scope>
    <source>
        <strain evidence="13">SH1</strain>
    </source>
</reference>
<dbReference type="EMBL" id="CAJFDH010000004">
    <property type="protein sequence ID" value="CAD5220092.1"/>
    <property type="molecule type" value="Genomic_DNA"/>
</dbReference>
<dbReference type="Proteomes" id="UP000783686">
    <property type="component" value="Unassembled WGS sequence"/>
</dbReference>
<dbReference type="GO" id="GO:0006886">
    <property type="term" value="P:intracellular protein transport"/>
    <property type="evidence" value="ECO:0007669"/>
    <property type="project" value="InterPro"/>
</dbReference>
<dbReference type="InterPro" id="IPR024095">
    <property type="entry name" value="Vesicle_P115"/>
</dbReference>
<evidence type="ECO:0000256" key="2">
    <source>
        <dbReference type="ARBA" id="ARBA00004496"/>
    </source>
</evidence>
<evidence type="ECO:0000256" key="1">
    <source>
        <dbReference type="ARBA" id="ARBA00004184"/>
    </source>
</evidence>
<dbReference type="GO" id="GO:0000139">
    <property type="term" value="C:Golgi membrane"/>
    <property type="evidence" value="ECO:0007669"/>
    <property type="project" value="InterPro"/>
</dbReference>
<dbReference type="InterPro" id="IPR011989">
    <property type="entry name" value="ARM-like"/>
</dbReference>
<keyword evidence="6" id="KW-0333">Golgi apparatus</keyword>
<keyword evidence="14" id="KW-1185">Reference proteome</keyword>
<evidence type="ECO:0000259" key="11">
    <source>
        <dbReference type="Pfam" id="PF04869"/>
    </source>
</evidence>
<accession>A0A811KX10</accession>
<feature type="domain" description="Uso1/p115-like vesicle tethering protein C-terminal" evidence="12">
    <location>
        <begin position="793"/>
        <end position="886"/>
    </location>
</feature>
<dbReference type="PANTHER" id="PTHR10013:SF0">
    <property type="entry name" value="GENERAL VESICULAR TRANSPORT FACTOR P115"/>
    <property type="match status" value="1"/>
</dbReference>
<dbReference type="PANTHER" id="PTHR10013">
    <property type="entry name" value="GENERAL VESICULAR TRANSPORT FACTOR P115"/>
    <property type="match status" value="1"/>
</dbReference>
<dbReference type="GO" id="GO:0048280">
    <property type="term" value="P:vesicle fusion with Golgi apparatus"/>
    <property type="evidence" value="ECO:0007669"/>
    <property type="project" value="InterPro"/>
</dbReference>
<dbReference type="GO" id="GO:0005783">
    <property type="term" value="C:endoplasmic reticulum"/>
    <property type="evidence" value="ECO:0007669"/>
    <property type="project" value="TreeGrafter"/>
</dbReference>
<gene>
    <name evidence="13" type="ORF">BOKJ2_LOCUS8771</name>
</gene>
<dbReference type="GO" id="GO:0006888">
    <property type="term" value="P:endoplasmic reticulum to Golgi vesicle-mediated transport"/>
    <property type="evidence" value="ECO:0007669"/>
    <property type="project" value="TreeGrafter"/>
</dbReference>
<dbReference type="InterPro" id="IPR006955">
    <property type="entry name" value="Uso1_p115_C"/>
</dbReference>
<dbReference type="InterPro" id="IPR006953">
    <property type="entry name" value="Vesicle_Uso1_P115_head"/>
</dbReference>
<feature type="domain" description="Vesicle tethering protein Uso1/P115-like head" evidence="11">
    <location>
        <begin position="343"/>
        <end position="634"/>
    </location>
</feature>
<keyword evidence="8" id="KW-0472">Membrane</keyword>
<evidence type="ECO:0000256" key="10">
    <source>
        <dbReference type="SAM" id="MobiDB-lite"/>
    </source>
</evidence>
<evidence type="ECO:0008006" key="15">
    <source>
        <dbReference type="Google" id="ProtNLM"/>
    </source>
</evidence>
<dbReference type="Proteomes" id="UP000614601">
    <property type="component" value="Unassembled WGS sequence"/>
</dbReference>
<dbReference type="Pfam" id="PF04869">
    <property type="entry name" value="Uso1_p115_head"/>
    <property type="match status" value="1"/>
</dbReference>
<comment type="subcellular location">
    <subcellularLocation>
        <location evidence="2">Cytoplasm</location>
    </subcellularLocation>
    <subcellularLocation>
        <location evidence="1">Endomembrane system</location>
        <topology evidence="1">Peripheral membrane protein</topology>
    </subcellularLocation>
    <subcellularLocation>
        <location evidence="3">Golgi apparatus</location>
    </subcellularLocation>
</comment>
<proteinExistence type="predicted"/>
<evidence type="ECO:0000256" key="4">
    <source>
        <dbReference type="ARBA" id="ARBA00022490"/>
    </source>
</evidence>
<evidence type="ECO:0000256" key="6">
    <source>
        <dbReference type="ARBA" id="ARBA00023034"/>
    </source>
</evidence>
<evidence type="ECO:0000256" key="5">
    <source>
        <dbReference type="ARBA" id="ARBA00022737"/>
    </source>
</evidence>
<evidence type="ECO:0000256" key="3">
    <source>
        <dbReference type="ARBA" id="ARBA00004555"/>
    </source>
</evidence>
<sequence length="894" mass="101445">MSYLKSFFGGAEEQSPDNSELVEKFVERLETCTTLTDKKNALKGLRSCAKNARLLVATAGMHMYMEILDSEEELDIVASVLDILNAVLGDDEDNLEEDICDRLAELIVRKPVFMPAILRCLENEHFSVRKNAVQLLTTLLRHRAGEVQEAIVKDPTGTCRVVELLNEKREVIRNHVVLMLSELSRGNVQLQQLLVFQNCFQLLFSIIEREPSDSIVVEDCLFVILNLLKKNSNNQELFREASLINQLLNLTNLFLYPPEEFDEGPEADWLPQKTANFIFILQVIRTLVSPTDNTHSNTHAAQRAILQTGLIQLLVKTLLSEFVVTVDVLSETAVTVADVIRGNYANQQFFASSTIQTPEGEKSALMVLLMSMTTEKQLFRLRCSVFYCFLCYLYGNDTGKQRIINTLLPSADSEAKEKGLDHDLWHYLCAAIMSAESVQVWFGAVCLIYTLYDADHLKPQLLRVQMSTMPGEEPSSLLNHIGNLLVSLGARRLQTRCALLMLLGVWLLNCGEAVEEFVQDERYLEYLTSHLNNTNTELKEGESQVLKGLMAFVLGVCVHHYDSIDNAEKKKKLMDTIQRRTGIDQVAEGIDSLSKSEFYIRAAQKPLPAGANAHELLLEYQFVKIFKSYESTLMKIFRPNGDLQSTPSNNDAVVASYKKLIKQQDEQIAGLKQELDHLKTSPKENGTPVDQEPKNKESTAAEIQNLKGENNDLKERLRLKEEECIKFAGLANQAEQMTTIARQWQSEAERYKAFAEQWRTYQIGQLPNPQDAVVAQLTSQIAQMEQQLKYGWECFEGQSKTYSQVVEELERTKTEVQRLNCALEDANKQLATSSFKELISTKNELNAITKEHDDTLLLLAEQDAKLTNYRRRLRKHNEPVTDDEDEGVHNQNQV</sequence>
<dbReference type="OrthoDB" id="198977at2759"/>
<evidence type="ECO:0000313" key="13">
    <source>
        <dbReference type="EMBL" id="CAD5220092.1"/>
    </source>
</evidence>
<evidence type="ECO:0000259" key="12">
    <source>
        <dbReference type="Pfam" id="PF04871"/>
    </source>
</evidence>
<evidence type="ECO:0000256" key="9">
    <source>
        <dbReference type="SAM" id="Coils"/>
    </source>
</evidence>
<dbReference type="AlphaFoldDB" id="A0A811KX10"/>
<dbReference type="InterPro" id="IPR016024">
    <property type="entry name" value="ARM-type_fold"/>
</dbReference>
<keyword evidence="5" id="KW-0677">Repeat</keyword>
<comment type="caution">
    <text evidence="13">The sequence shown here is derived from an EMBL/GenBank/DDBJ whole genome shotgun (WGS) entry which is preliminary data.</text>
</comment>
<dbReference type="GO" id="GO:0048211">
    <property type="term" value="P:Golgi vesicle docking"/>
    <property type="evidence" value="ECO:0007669"/>
    <property type="project" value="TreeGrafter"/>
</dbReference>
<feature type="region of interest" description="Disordered" evidence="10">
    <location>
        <begin position="676"/>
        <end position="697"/>
    </location>
</feature>
<name>A0A811KX10_9BILA</name>
<evidence type="ECO:0000256" key="8">
    <source>
        <dbReference type="ARBA" id="ARBA00023136"/>
    </source>
</evidence>
<dbReference type="Gene3D" id="1.25.10.10">
    <property type="entry name" value="Leucine-rich Repeat Variant"/>
    <property type="match status" value="1"/>
</dbReference>
<dbReference type="EMBL" id="CAJFCW020000004">
    <property type="protein sequence ID" value="CAG9113208.1"/>
    <property type="molecule type" value="Genomic_DNA"/>
</dbReference>